<sequence>MSSEDNKQIGCQKKNKELIRQSIITFKFRQSKSNFPFFLVTLVNNLIRNVEFGAGLKSLYRKDDIFDSLHVLLRKASYSPPHLVTLFYFLGREVKQTKLYLQLHFPLDRQSLGKIALMSHLTYIPVK</sequence>
<name>A0AAD6LAJ0_9ROSI</name>
<gene>
    <name evidence="1" type="ORF">NC653_041884</name>
</gene>
<reference evidence="1" key="1">
    <citation type="journal article" date="2023" name="Mol. Ecol. Resour.">
        <title>Chromosome-level genome assembly of a triploid poplar Populus alba 'Berolinensis'.</title>
        <authorList>
            <person name="Chen S."/>
            <person name="Yu Y."/>
            <person name="Wang X."/>
            <person name="Wang S."/>
            <person name="Zhang T."/>
            <person name="Zhou Y."/>
            <person name="He R."/>
            <person name="Meng N."/>
            <person name="Wang Y."/>
            <person name="Liu W."/>
            <person name="Liu Z."/>
            <person name="Liu J."/>
            <person name="Guo Q."/>
            <person name="Huang H."/>
            <person name="Sederoff R.R."/>
            <person name="Wang G."/>
            <person name="Qu G."/>
            <person name="Chen S."/>
        </authorList>
    </citation>
    <scope>NUCLEOTIDE SEQUENCE</scope>
    <source>
        <strain evidence="1">SC-2020</strain>
    </source>
</reference>
<comment type="caution">
    <text evidence="1">The sequence shown here is derived from an EMBL/GenBank/DDBJ whole genome shotgun (WGS) entry which is preliminary data.</text>
</comment>
<proteinExistence type="predicted"/>
<protein>
    <submittedName>
        <fullName evidence="1">Uncharacterized protein</fullName>
    </submittedName>
</protein>
<dbReference type="Proteomes" id="UP001164929">
    <property type="component" value="Chromosome 19"/>
</dbReference>
<dbReference type="EMBL" id="JAQIZT010000019">
    <property type="protein sequence ID" value="KAJ6952873.1"/>
    <property type="molecule type" value="Genomic_DNA"/>
</dbReference>
<organism evidence="1 2">
    <name type="scientific">Populus alba x Populus x berolinensis</name>
    <dbReference type="NCBI Taxonomy" id="444605"/>
    <lineage>
        <taxon>Eukaryota</taxon>
        <taxon>Viridiplantae</taxon>
        <taxon>Streptophyta</taxon>
        <taxon>Embryophyta</taxon>
        <taxon>Tracheophyta</taxon>
        <taxon>Spermatophyta</taxon>
        <taxon>Magnoliopsida</taxon>
        <taxon>eudicotyledons</taxon>
        <taxon>Gunneridae</taxon>
        <taxon>Pentapetalae</taxon>
        <taxon>rosids</taxon>
        <taxon>fabids</taxon>
        <taxon>Malpighiales</taxon>
        <taxon>Salicaceae</taxon>
        <taxon>Saliceae</taxon>
        <taxon>Populus</taxon>
    </lineage>
</organism>
<keyword evidence="2" id="KW-1185">Reference proteome</keyword>
<accession>A0AAD6LAJ0</accession>
<evidence type="ECO:0000313" key="2">
    <source>
        <dbReference type="Proteomes" id="UP001164929"/>
    </source>
</evidence>
<dbReference type="AlphaFoldDB" id="A0AAD6LAJ0"/>
<evidence type="ECO:0000313" key="1">
    <source>
        <dbReference type="EMBL" id="KAJ6952873.1"/>
    </source>
</evidence>